<comment type="caution">
    <text evidence="12">Lacks conserved residue(s) required for the propagation of feature annotation.</text>
</comment>
<feature type="binding site" evidence="12">
    <location>
        <position position="273"/>
    </location>
    <ligand>
        <name>K(+)</name>
        <dbReference type="ChEBI" id="CHEBI:29103"/>
    </ligand>
</feature>
<feature type="binding site" evidence="12">
    <location>
        <position position="237"/>
    </location>
    <ligand>
        <name>K(+)</name>
        <dbReference type="ChEBI" id="CHEBI:29103"/>
    </ligand>
</feature>
<dbReference type="InterPro" id="IPR029056">
    <property type="entry name" value="Ribokinase-like"/>
</dbReference>
<dbReference type="STRING" id="1088721.JI59_06560"/>
<feature type="binding site" evidence="12">
    <location>
        <position position="239"/>
    </location>
    <ligand>
        <name>K(+)</name>
        <dbReference type="ChEBI" id="CHEBI:29103"/>
    </ligand>
</feature>
<dbReference type="GO" id="GO:0004747">
    <property type="term" value="F:ribokinase activity"/>
    <property type="evidence" value="ECO:0007669"/>
    <property type="project" value="UniProtKB-UniRule"/>
</dbReference>
<keyword evidence="9 12" id="KW-0460">Magnesium</keyword>
<dbReference type="InterPro" id="IPR002139">
    <property type="entry name" value="Ribo/fructo_kinase"/>
</dbReference>
<name>G6EEE0_9SPHN</name>
<dbReference type="GO" id="GO:0046872">
    <property type="term" value="F:metal ion binding"/>
    <property type="evidence" value="ECO:0007669"/>
    <property type="project" value="UniProtKB-KW"/>
</dbReference>
<feature type="binding site" evidence="12">
    <location>
        <position position="282"/>
    </location>
    <ligand>
        <name>K(+)</name>
        <dbReference type="ChEBI" id="CHEBI:29103"/>
    </ligand>
</feature>
<evidence type="ECO:0000259" key="13">
    <source>
        <dbReference type="Pfam" id="PF00294"/>
    </source>
</evidence>
<evidence type="ECO:0000256" key="3">
    <source>
        <dbReference type="ARBA" id="ARBA00016943"/>
    </source>
</evidence>
<dbReference type="Proteomes" id="UP000004030">
    <property type="component" value="Unassembled WGS sequence"/>
</dbReference>
<comment type="similarity">
    <text evidence="12">Belongs to the carbohydrate kinase PfkB family. Ribokinase subfamily.</text>
</comment>
<organism evidence="14 15">
    <name type="scientific">Novosphingobium pentaromativorans US6-1</name>
    <dbReference type="NCBI Taxonomy" id="1088721"/>
    <lineage>
        <taxon>Bacteria</taxon>
        <taxon>Pseudomonadati</taxon>
        <taxon>Pseudomonadota</taxon>
        <taxon>Alphaproteobacteria</taxon>
        <taxon>Sphingomonadales</taxon>
        <taxon>Sphingomonadaceae</taxon>
        <taxon>Novosphingobium</taxon>
    </lineage>
</organism>
<comment type="similarity">
    <text evidence="1">Belongs to the carbohydrate kinase pfkB family.</text>
</comment>
<evidence type="ECO:0000256" key="10">
    <source>
        <dbReference type="ARBA" id="ARBA00022958"/>
    </source>
</evidence>
<dbReference type="SUPFAM" id="SSF53613">
    <property type="entry name" value="Ribokinase-like"/>
    <property type="match status" value="1"/>
</dbReference>
<comment type="cofactor">
    <cofactor evidence="12">
        <name>Mg(2+)</name>
        <dbReference type="ChEBI" id="CHEBI:18420"/>
    </cofactor>
    <text evidence="12">Requires a divalent cation, most likely magnesium in vivo, as an electrophilic catalyst to aid phosphoryl group transfer. It is the chelate of the metal and the nucleotide that is the actual substrate.</text>
</comment>
<dbReference type="GO" id="GO:0005829">
    <property type="term" value="C:cytosol"/>
    <property type="evidence" value="ECO:0007669"/>
    <property type="project" value="TreeGrafter"/>
</dbReference>
<evidence type="ECO:0000256" key="1">
    <source>
        <dbReference type="ARBA" id="ARBA00005380"/>
    </source>
</evidence>
<keyword evidence="15" id="KW-1185">Reference proteome</keyword>
<feature type="binding site" evidence="12">
    <location>
        <begin position="38"/>
        <end position="42"/>
    </location>
    <ligand>
        <name>substrate</name>
    </ligand>
</feature>
<dbReference type="eggNOG" id="COG0524">
    <property type="taxonomic scope" value="Bacteria"/>
</dbReference>
<keyword evidence="11 12" id="KW-0119">Carbohydrate metabolism</keyword>
<gene>
    <name evidence="12" type="primary">rbsK</name>
    <name evidence="14" type="ORF">NSU_2711</name>
</gene>
<keyword evidence="5 12" id="KW-0479">Metal-binding</keyword>
<evidence type="ECO:0000256" key="8">
    <source>
        <dbReference type="ARBA" id="ARBA00022840"/>
    </source>
</evidence>
<evidence type="ECO:0000256" key="2">
    <source>
        <dbReference type="ARBA" id="ARBA00012035"/>
    </source>
</evidence>
<evidence type="ECO:0000256" key="6">
    <source>
        <dbReference type="ARBA" id="ARBA00022741"/>
    </source>
</evidence>
<evidence type="ECO:0000256" key="5">
    <source>
        <dbReference type="ARBA" id="ARBA00022723"/>
    </source>
</evidence>
<dbReference type="InterPro" id="IPR011611">
    <property type="entry name" value="PfkB_dom"/>
</dbReference>
<keyword evidence="8 12" id="KW-0067">ATP-binding</keyword>
<keyword evidence="4 12" id="KW-0808">Transferase</keyword>
<evidence type="ECO:0000256" key="11">
    <source>
        <dbReference type="ARBA" id="ARBA00023277"/>
    </source>
</evidence>
<comment type="pathway">
    <text evidence="12">Carbohydrate metabolism; D-ribose degradation; D-ribose 5-phosphate from beta-D-ribopyranose: step 2/2.</text>
</comment>
<dbReference type="RefSeq" id="WP_007013622.1">
    <property type="nucleotide sequence ID" value="NZ_AGFM01000039.1"/>
</dbReference>
<feature type="binding site" evidence="12">
    <location>
        <position position="173"/>
    </location>
    <ligand>
        <name>ATP</name>
        <dbReference type="ChEBI" id="CHEBI:30616"/>
    </ligand>
</feature>
<dbReference type="PATRIC" id="fig|1088721.3.peg.2678"/>
<dbReference type="PANTHER" id="PTHR10584">
    <property type="entry name" value="SUGAR KINASE"/>
    <property type="match status" value="1"/>
</dbReference>
<dbReference type="AlphaFoldDB" id="G6EEE0"/>
<keyword evidence="7 12" id="KW-0418">Kinase</keyword>
<feature type="domain" description="Carbohydrate kinase PfkB" evidence="13">
    <location>
        <begin position="5"/>
        <end position="285"/>
    </location>
</feature>
<proteinExistence type="inferred from homology"/>
<dbReference type="GO" id="GO:0005524">
    <property type="term" value="F:ATP binding"/>
    <property type="evidence" value="ECO:0007669"/>
    <property type="project" value="UniProtKB-UniRule"/>
</dbReference>
<comment type="activity regulation">
    <text evidence="12">Activated by a monovalent cation that binds near, but not in, the active site. The most likely occupant of the site in vivo is potassium. Ion binding induces a conformational change that may alter substrate affinity.</text>
</comment>
<evidence type="ECO:0000313" key="14">
    <source>
        <dbReference type="EMBL" id="EHJ60363.1"/>
    </source>
</evidence>
<dbReference type="Gene3D" id="3.40.1190.20">
    <property type="match status" value="1"/>
</dbReference>
<dbReference type="PROSITE" id="PS00584">
    <property type="entry name" value="PFKB_KINASES_2"/>
    <property type="match status" value="1"/>
</dbReference>
<evidence type="ECO:0000313" key="15">
    <source>
        <dbReference type="Proteomes" id="UP000004030"/>
    </source>
</evidence>
<dbReference type="EMBL" id="AGFM01000039">
    <property type="protein sequence ID" value="EHJ60363.1"/>
    <property type="molecule type" value="Genomic_DNA"/>
</dbReference>
<accession>G6EEE0</accession>
<feature type="binding site" evidence="12">
    <location>
        <begin position="242"/>
        <end position="243"/>
    </location>
    <ligand>
        <name>ATP</name>
        <dbReference type="ChEBI" id="CHEBI:30616"/>
    </ligand>
</feature>
<reference evidence="14 15" key="1">
    <citation type="journal article" date="2012" name="J. Bacteriol.">
        <title>Genome sequence of benzo(a)pyrene-degrading bacterium Novosphingobium pentaromativorans US6-1.</title>
        <authorList>
            <person name="Luo Y.R."/>
            <person name="Kang S.G."/>
            <person name="Kim S.J."/>
            <person name="Kim M.R."/>
            <person name="Li N."/>
            <person name="Lee J.H."/>
            <person name="Kwon K.K."/>
        </authorList>
    </citation>
    <scope>NUCLEOTIDE SEQUENCE [LARGE SCALE GENOMIC DNA]</scope>
    <source>
        <strain evidence="14 15">US6-1</strain>
    </source>
</reference>
<feature type="binding site" evidence="12">
    <location>
        <position position="243"/>
    </location>
    <ligand>
        <name>substrate</name>
    </ligand>
</feature>
<feature type="binding site" evidence="12">
    <location>
        <position position="276"/>
    </location>
    <ligand>
        <name>K(+)</name>
        <dbReference type="ChEBI" id="CHEBI:29103"/>
    </ligand>
</feature>
<evidence type="ECO:0000256" key="7">
    <source>
        <dbReference type="ARBA" id="ARBA00022777"/>
    </source>
</evidence>
<evidence type="ECO:0000256" key="12">
    <source>
        <dbReference type="HAMAP-Rule" id="MF_01987"/>
    </source>
</evidence>
<feature type="binding site" evidence="12">
    <location>
        <begin position="211"/>
        <end position="216"/>
    </location>
    <ligand>
        <name>ATP</name>
        <dbReference type="ChEBI" id="CHEBI:30616"/>
    </ligand>
</feature>
<evidence type="ECO:0000256" key="4">
    <source>
        <dbReference type="ARBA" id="ARBA00022679"/>
    </source>
</evidence>
<dbReference type="UniPathway" id="UPA00916">
    <property type="reaction ID" value="UER00889"/>
</dbReference>
<dbReference type="CDD" id="cd01174">
    <property type="entry name" value="ribokinase"/>
    <property type="match status" value="1"/>
</dbReference>
<dbReference type="GO" id="GO:0019303">
    <property type="term" value="P:D-ribose catabolic process"/>
    <property type="evidence" value="ECO:0007669"/>
    <property type="project" value="UniProtKB-UniRule"/>
</dbReference>
<dbReference type="EC" id="2.7.1.15" evidence="2 12"/>
<keyword evidence="10 12" id="KW-0630">Potassium</keyword>
<evidence type="ECO:0000256" key="9">
    <source>
        <dbReference type="ARBA" id="ARBA00022842"/>
    </source>
</evidence>
<dbReference type="Pfam" id="PF00294">
    <property type="entry name" value="PfkB"/>
    <property type="match status" value="1"/>
</dbReference>
<feature type="binding site" evidence="12">
    <location>
        <position position="132"/>
    </location>
    <ligand>
        <name>substrate</name>
    </ligand>
</feature>
<comment type="caution">
    <text evidence="14">The sequence shown here is derived from an EMBL/GenBank/DDBJ whole genome shotgun (WGS) entry which is preliminary data.</text>
</comment>
<dbReference type="InterPro" id="IPR002173">
    <property type="entry name" value="Carboh/pur_kinase_PfkB_CS"/>
</dbReference>
<comment type="function">
    <text evidence="12">Catalyzes the phosphorylation of ribose at O-5 in a reaction requiring ATP and magnesium. The resulting D-ribose-5-phosphate can then be used either for sythesis of nucleotides, histidine, and tryptophan, or as a component of the pentose phosphate pathway.</text>
</comment>
<feature type="active site" description="Proton acceptor" evidence="12">
    <location>
        <position position="243"/>
    </location>
</feature>
<comment type="catalytic activity">
    <reaction evidence="12">
        <text>D-ribose + ATP = D-ribose 5-phosphate + ADP + H(+)</text>
        <dbReference type="Rhea" id="RHEA:13697"/>
        <dbReference type="ChEBI" id="CHEBI:15378"/>
        <dbReference type="ChEBI" id="CHEBI:30616"/>
        <dbReference type="ChEBI" id="CHEBI:47013"/>
        <dbReference type="ChEBI" id="CHEBI:78346"/>
        <dbReference type="ChEBI" id="CHEBI:456216"/>
        <dbReference type="EC" id="2.7.1.15"/>
    </reaction>
</comment>
<feature type="binding site" evidence="12">
    <location>
        <begin position="10"/>
        <end position="12"/>
    </location>
    <ligand>
        <name>substrate</name>
    </ligand>
</feature>
<comment type="subcellular location">
    <subcellularLocation>
        <location evidence="12">Cytoplasm</location>
    </subcellularLocation>
</comment>
<dbReference type="InterPro" id="IPR011877">
    <property type="entry name" value="Ribokinase"/>
</dbReference>
<sequence length="313" mass="32235">MAVHIVGSINIDIITSLERLPMPGETVLAGATARLPGGKGANQAVAAARMGAVTRMIGAVGEGDAGRWMKDRLAAEGIDISDVEVIAGEETGTAYIAVDGEGENQIIVVSGANARLKAPAPVEEGVLLSQLEVPVAALAPVFAQSRAIRILNTAPALLEARCLFDFVDIIVLNEHELGVYVPPWEAPFSHEDLAARARDLLARADQAIVVTLGANGALAIRRDSYRHIPAVPVISVDTIGAGDCFCGALAALLDEGRRLEEALPIASAAAALCTLGRGAVPSMPARGAVFDLLSGSATEHALPIKNPAAASLS</sequence>
<dbReference type="HAMAP" id="MF_01987">
    <property type="entry name" value="Ribokinase"/>
    <property type="match status" value="1"/>
</dbReference>
<feature type="binding site" evidence="12">
    <location>
        <position position="278"/>
    </location>
    <ligand>
        <name>K(+)</name>
        <dbReference type="ChEBI" id="CHEBI:29103"/>
    </ligand>
</feature>
<keyword evidence="12" id="KW-0963">Cytoplasm</keyword>
<keyword evidence="6 12" id="KW-0547">Nucleotide-binding</keyword>
<dbReference type="KEGG" id="npn:JI59_06560"/>
<dbReference type="PANTHER" id="PTHR10584:SF166">
    <property type="entry name" value="RIBOKINASE"/>
    <property type="match status" value="1"/>
</dbReference>
<comment type="subunit">
    <text evidence="12">Homodimer.</text>
</comment>
<protein>
    <recommendedName>
        <fullName evidence="3 12">Ribokinase</fullName>
        <shortName evidence="12">RK</shortName>
        <ecNumber evidence="2 12">2.7.1.15</ecNumber>
    </recommendedName>
</protein>
<dbReference type="PRINTS" id="PR00990">
    <property type="entry name" value="RIBOKINASE"/>
</dbReference>